<feature type="domain" description="Glycosyl transferase family 1" evidence="1">
    <location>
        <begin position="225"/>
        <end position="382"/>
    </location>
</feature>
<dbReference type="SUPFAM" id="SSF53756">
    <property type="entry name" value="UDP-Glycosyltransferase/glycogen phosphorylase"/>
    <property type="match status" value="1"/>
</dbReference>
<dbReference type="PANTHER" id="PTHR12526">
    <property type="entry name" value="GLYCOSYLTRANSFERASE"/>
    <property type="match status" value="1"/>
</dbReference>
<dbReference type="GO" id="GO:0016757">
    <property type="term" value="F:glycosyltransferase activity"/>
    <property type="evidence" value="ECO:0007669"/>
    <property type="project" value="InterPro"/>
</dbReference>
<accession>A0A1D9FUS5</accession>
<dbReference type="EMBL" id="CP017708">
    <property type="protein sequence ID" value="AOY79097.1"/>
    <property type="molecule type" value="Genomic_DNA"/>
</dbReference>
<organism evidence="2 3">
    <name type="scientific">Moorena producens (strain JHB)</name>
    <dbReference type="NCBI Taxonomy" id="1454205"/>
    <lineage>
        <taxon>Bacteria</taxon>
        <taxon>Bacillati</taxon>
        <taxon>Cyanobacteriota</taxon>
        <taxon>Cyanophyceae</taxon>
        <taxon>Coleofasciculales</taxon>
        <taxon>Coleofasciculaceae</taxon>
        <taxon>Moorena</taxon>
    </lineage>
</organism>
<gene>
    <name evidence="2" type="ORF">BJP36_03395</name>
</gene>
<evidence type="ECO:0000259" key="1">
    <source>
        <dbReference type="Pfam" id="PF00534"/>
    </source>
</evidence>
<protein>
    <submittedName>
        <fullName evidence="2">Glycosyltransferase</fullName>
    </submittedName>
</protein>
<evidence type="ECO:0000313" key="3">
    <source>
        <dbReference type="Proteomes" id="UP000176944"/>
    </source>
</evidence>
<dbReference type="AlphaFoldDB" id="A0A1D9FUS5"/>
<dbReference type="CDD" id="cd03801">
    <property type="entry name" value="GT4_PimA-like"/>
    <property type="match status" value="1"/>
</dbReference>
<reference evidence="3" key="1">
    <citation type="submission" date="2016-10" db="EMBL/GenBank/DDBJ databases">
        <title>Comparative genomics uncovers the prolific and rare metabolic potential of the cyanobacterial genus Moorea.</title>
        <authorList>
            <person name="Leao T."/>
            <person name="Castelao G."/>
            <person name="Korobeynikov A."/>
            <person name="Monroe E.A."/>
            <person name="Podell S."/>
            <person name="Glukhov E."/>
            <person name="Allen E."/>
            <person name="Gerwick W.H."/>
            <person name="Gerwick L."/>
        </authorList>
    </citation>
    <scope>NUCLEOTIDE SEQUENCE [LARGE SCALE GENOMIC DNA]</scope>
    <source>
        <strain evidence="3">JHB</strain>
    </source>
</reference>
<dbReference type="Proteomes" id="UP000176944">
    <property type="component" value="Chromosome"/>
</dbReference>
<dbReference type="PANTHER" id="PTHR12526:SF584">
    <property type="entry name" value="GLYCOSYLTRANSFERASE"/>
    <property type="match status" value="1"/>
</dbReference>
<sequence>MKVLISAYSCEPGRGSEPGVGWNIAREIAKHHEVWVLTRPDESGEVIKAELTRNPVPNLHFVYFTLPVWGSGWRWGSNGAMQIHYYLWQIQAYFVARRLHREIGFDLIHHVTFVKYSSPSFLSLLPVPFIWGPVGGGESAPIAFWKDFSLRARLYETARYLVRWIGEHDPFVYLTAQKSVLVRATTWDTAKQLYKLGVTDVQILPESGLPAEEIQRLADYQMPETEPVRFISMGRLLHWKGFHLGVRAFAKANLPDAEYWIVGDGPEWQRLHTLAEELGIAHQVKFWGRLPREKTLQKLGECHGLLHPSLHDSGGWVCMEAMAAGRPVICLDLGGPAVQVTQETGFKIQAHHPDQAVADLAKAMVRLAEDSELRKSMGQAGQTLMSQHHSWQIKGERLAKVYQAIAADEGLVQCVS</sequence>
<dbReference type="Pfam" id="PF00534">
    <property type="entry name" value="Glycos_transf_1"/>
    <property type="match status" value="1"/>
</dbReference>
<dbReference type="InterPro" id="IPR001296">
    <property type="entry name" value="Glyco_trans_1"/>
</dbReference>
<evidence type="ECO:0000313" key="2">
    <source>
        <dbReference type="EMBL" id="AOY79097.1"/>
    </source>
</evidence>
<name>A0A1D9FUS5_MOOP1</name>
<dbReference type="Gene3D" id="3.40.50.2000">
    <property type="entry name" value="Glycogen Phosphorylase B"/>
    <property type="match status" value="2"/>
</dbReference>
<proteinExistence type="predicted"/>